<feature type="domain" description="Pseudouridine synthase I TruA alpha/beta" evidence="8">
    <location>
        <begin position="9"/>
        <end position="104"/>
    </location>
</feature>
<dbReference type="CDD" id="cd02570">
    <property type="entry name" value="PseudoU_synth_EcTruA"/>
    <property type="match status" value="1"/>
</dbReference>
<evidence type="ECO:0000313" key="10">
    <source>
        <dbReference type="Proteomes" id="UP000070174"/>
    </source>
</evidence>
<comment type="catalytic activity">
    <reaction evidence="4 7">
        <text>uridine(38/39/40) in tRNA = pseudouridine(38/39/40) in tRNA</text>
        <dbReference type="Rhea" id="RHEA:22376"/>
        <dbReference type="Rhea" id="RHEA-COMP:10085"/>
        <dbReference type="Rhea" id="RHEA-COMP:10087"/>
        <dbReference type="ChEBI" id="CHEBI:65314"/>
        <dbReference type="ChEBI" id="CHEBI:65315"/>
        <dbReference type="EC" id="5.4.99.12"/>
    </reaction>
</comment>
<dbReference type="Proteomes" id="UP000070174">
    <property type="component" value="Unassembled WGS sequence"/>
</dbReference>
<dbReference type="PIRSF" id="PIRSF001430">
    <property type="entry name" value="tRNA_psdUrid_synth"/>
    <property type="match status" value="1"/>
</dbReference>
<comment type="caution">
    <text evidence="4">Lacks conserved residue(s) required for the propagation of feature annotation.</text>
</comment>
<dbReference type="EC" id="5.4.99.12" evidence="4"/>
<dbReference type="GO" id="GO:0160147">
    <property type="term" value="F:tRNA pseudouridine(38-40) synthase activity"/>
    <property type="evidence" value="ECO:0007669"/>
    <property type="project" value="UniProtKB-EC"/>
</dbReference>
<evidence type="ECO:0000259" key="8">
    <source>
        <dbReference type="Pfam" id="PF01416"/>
    </source>
</evidence>
<dbReference type="NCBIfam" id="TIGR00071">
    <property type="entry name" value="hisT_truA"/>
    <property type="match status" value="1"/>
</dbReference>
<accession>A0A133PQ48</accession>
<dbReference type="Gene3D" id="3.30.70.660">
    <property type="entry name" value="Pseudouridine synthase I, catalytic domain, C-terminal subdomain"/>
    <property type="match status" value="1"/>
</dbReference>
<organism evidence="9">
    <name type="scientific">Peptoniphilus harei</name>
    <dbReference type="NCBI Taxonomy" id="54005"/>
    <lineage>
        <taxon>Bacteria</taxon>
        <taxon>Bacillati</taxon>
        <taxon>Bacillota</taxon>
        <taxon>Tissierellia</taxon>
        <taxon>Tissierellales</taxon>
        <taxon>Peptoniphilaceae</taxon>
        <taxon>Peptoniphilus</taxon>
    </lineage>
</organism>
<name>A0A133PQ48_9FIRM</name>
<evidence type="ECO:0000256" key="4">
    <source>
        <dbReference type="HAMAP-Rule" id="MF_00171"/>
    </source>
</evidence>
<sequence>MKNILIKINYDGTNFHGFQLQPNERTVEGELNLGIEKTVKHPVKIFYAGRTDRGVHAEGQYANFYSDTTIDIGNLPKVLNFNLPEDVSVVDAKYVPDDFHARFDAKLKKYRYVVHRSRYRHALLRNRAYEYPYDVDPARMREALASLIGEHDFNSFMGRGAIVKDSIRSIERIDVIEDGDFLYFDFVAKSFLKNMIRIVTGTVLEIGRGQREIEYMKEALEKKSRKAAGPTAPACGLYLLDVKY</sequence>
<dbReference type="FunFam" id="3.30.70.580:FF:000001">
    <property type="entry name" value="tRNA pseudouridine synthase A"/>
    <property type="match status" value="1"/>
</dbReference>
<comment type="subunit">
    <text evidence="4">Homodimer.</text>
</comment>
<reference evidence="9 10" key="1">
    <citation type="submission" date="2016-01" db="EMBL/GenBank/DDBJ databases">
        <authorList>
            <person name="Oliw E.H."/>
        </authorList>
    </citation>
    <scope>NUCLEOTIDE SEQUENCE [LARGE SCALE GENOMIC DNA]</scope>
    <source>
        <strain evidence="9 10">CMW7756A</strain>
    </source>
</reference>
<keyword evidence="3 4" id="KW-0413">Isomerase</keyword>
<dbReference type="InterPro" id="IPR001406">
    <property type="entry name" value="PsdUridine_synth_TruA"/>
</dbReference>
<comment type="similarity">
    <text evidence="1 4 7">Belongs to the tRNA pseudouridine synthase TruA family.</text>
</comment>
<dbReference type="Pfam" id="PF01416">
    <property type="entry name" value="PseudoU_synth_1"/>
    <property type="match status" value="2"/>
</dbReference>
<feature type="active site" description="Nucleophile" evidence="4 5">
    <location>
        <position position="52"/>
    </location>
</feature>
<gene>
    <name evidence="4" type="primary">truA</name>
    <name evidence="9" type="ORF">HMPREF3229_00775</name>
</gene>
<dbReference type="PANTHER" id="PTHR11142:SF0">
    <property type="entry name" value="TRNA PSEUDOURIDINE SYNTHASE-LIKE 1"/>
    <property type="match status" value="1"/>
</dbReference>
<dbReference type="HAMAP" id="MF_00171">
    <property type="entry name" value="TruA"/>
    <property type="match status" value="1"/>
</dbReference>
<dbReference type="PATRIC" id="fig|54005.3.peg.762"/>
<evidence type="ECO:0000256" key="1">
    <source>
        <dbReference type="ARBA" id="ARBA00009375"/>
    </source>
</evidence>
<feature type="domain" description="Pseudouridine synthase I TruA alpha/beta" evidence="8">
    <location>
        <begin position="143"/>
        <end position="244"/>
    </location>
</feature>
<proteinExistence type="inferred from homology"/>
<dbReference type="InterPro" id="IPR020094">
    <property type="entry name" value="TruA/RsuA/RluB/E/F_N"/>
</dbReference>
<dbReference type="AlphaFoldDB" id="A0A133PQ48"/>
<dbReference type="GO" id="GO:0031119">
    <property type="term" value="P:tRNA pseudouridine synthesis"/>
    <property type="evidence" value="ECO:0007669"/>
    <property type="project" value="UniProtKB-UniRule"/>
</dbReference>
<dbReference type="InterPro" id="IPR020103">
    <property type="entry name" value="PsdUridine_synth_cat_dom_sf"/>
</dbReference>
<comment type="caution">
    <text evidence="9">The sequence shown here is derived from an EMBL/GenBank/DDBJ whole genome shotgun (WGS) entry which is preliminary data.</text>
</comment>
<evidence type="ECO:0000313" key="9">
    <source>
        <dbReference type="EMBL" id="KXA30767.1"/>
    </source>
</evidence>
<evidence type="ECO:0000256" key="6">
    <source>
        <dbReference type="PIRSR" id="PIRSR001430-2"/>
    </source>
</evidence>
<evidence type="ECO:0000256" key="2">
    <source>
        <dbReference type="ARBA" id="ARBA00022694"/>
    </source>
</evidence>
<dbReference type="Gene3D" id="3.30.70.580">
    <property type="entry name" value="Pseudouridine synthase I, catalytic domain, N-terminal subdomain"/>
    <property type="match status" value="1"/>
</dbReference>
<dbReference type="InterPro" id="IPR020095">
    <property type="entry name" value="PsdUridine_synth_TruA_C"/>
</dbReference>
<evidence type="ECO:0000256" key="5">
    <source>
        <dbReference type="PIRSR" id="PIRSR001430-1"/>
    </source>
</evidence>
<dbReference type="SUPFAM" id="SSF55120">
    <property type="entry name" value="Pseudouridine synthase"/>
    <property type="match status" value="1"/>
</dbReference>
<dbReference type="InterPro" id="IPR020097">
    <property type="entry name" value="PsdUridine_synth_TruA_a/b_dom"/>
</dbReference>
<dbReference type="RefSeq" id="WP_060799973.1">
    <property type="nucleotide sequence ID" value="NZ_KQ957097.1"/>
</dbReference>
<keyword evidence="2 4" id="KW-0819">tRNA processing</keyword>
<dbReference type="PANTHER" id="PTHR11142">
    <property type="entry name" value="PSEUDOURIDYLATE SYNTHASE"/>
    <property type="match status" value="1"/>
</dbReference>
<protein>
    <recommendedName>
        <fullName evidence="4">tRNA pseudouridine synthase A</fullName>
        <ecNumber evidence="4">5.4.99.12</ecNumber>
    </recommendedName>
    <alternativeName>
        <fullName evidence="4">tRNA pseudouridine(38-40) synthase</fullName>
    </alternativeName>
    <alternativeName>
        <fullName evidence="4">tRNA pseudouridylate synthase I</fullName>
    </alternativeName>
    <alternativeName>
        <fullName evidence="4">tRNA-uridine isomerase I</fullName>
    </alternativeName>
</protein>
<dbReference type="GO" id="GO:0003723">
    <property type="term" value="F:RNA binding"/>
    <property type="evidence" value="ECO:0007669"/>
    <property type="project" value="InterPro"/>
</dbReference>
<comment type="function">
    <text evidence="4">Formation of pseudouridine at positions 38, 39 and 40 in the anticodon stem and loop of transfer RNAs.</text>
</comment>
<dbReference type="EMBL" id="LRQE01000024">
    <property type="protein sequence ID" value="KXA30767.1"/>
    <property type="molecule type" value="Genomic_DNA"/>
</dbReference>
<evidence type="ECO:0000256" key="7">
    <source>
        <dbReference type="RuleBase" id="RU003792"/>
    </source>
</evidence>
<evidence type="ECO:0000256" key="3">
    <source>
        <dbReference type="ARBA" id="ARBA00023235"/>
    </source>
</evidence>
<feature type="binding site" evidence="4 6">
    <location>
        <position position="110"/>
    </location>
    <ligand>
        <name>substrate</name>
    </ligand>
</feature>